<dbReference type="InterPro" id="IPR004046">
    <property type="entry name" value="GST_C"/>
</dbReference>
<comment type="caution">
    <text evidence="4">The sequence shown here is derived from an EMBL/GenBank/DDBJ whole genome shotgun (WGS) entry which is preliminary data.</text>
</comment>
<dbReference type="Pfam" id="PF00043">
    <property type="entry name" value="GST_C"/>
    <property type="match status" value="1"/>
</dbReference>
<sequence length="232" mass="26213">MLDQFDITKRWPAENPAAIQLYSMPTPNGVKVSAMLEETGLEYEPHLVHILKDDQFTPEFLSLNPNNKIPAILDPDGPGGKPMGLFETGAILIYLAEKTGHFLSEDPAERYETIQWVMWQMGGVGPMFGQFGFFYAFGGKDFEDKRPMERYLNESKRLLGVLEKRLEGSDYIMGDDYTIADIATWPWVRALSTGYKADDIMGLPDYPNVMRWRAACMARPASEVAVKTPSME</sequence>
<name>A0ABS6SYZ5_9RHOB</name>
<dbReference type="SFLD" id="SFLDS00019">
    <property type="entry name" value="Glutathione_Transferase_(cytos"/>
    <property type="match status" value="1"/>
</dbReference>
<feature type="domain" description="GST C-terminal" evidence="3">
    <location>
        <begin position="106"/>
        <end position="232"/>
    </location>
</feature>
<evidence type="ECO:0000313" key="4">
    <source>
        <dbReference type="EMBL" id="MBV7378199.1"/>
    </source>
</evidence>
<dbReference type="EMBL" id="JAHUZE010000001">
    <property type="protein sequence ID" value="MBV7378199.1"/>
    <property type="molecule type" value="Genomic_DNA"/>
</dbReference>
<dbReference type="Proteomes" id="UP000756530">
    <property type="component" value="Unassembled WGS sequence"/>
</dbReference>
<protein>
    <submittedName>
        <fullName evidence="4">Glutathione S-transferase C-terminal domain-containing protein</fullName>
    </submittedName>
</protein>
<dbReference type="PANTHER" id="PTHR44051">
    <property type="entry name" value="GLUTATHIONE S-TRANSFERASE-RELATED"/>
    <property type="match status" value="1"/>
</dbReference>
<dbReference type="SFLD" id="SFLDG01151">
    <property type="entry name" value="Main.2:_Nu-like"/>
    <property type="match status" value="1"/>
</dbReference>
<dbReference type="PROSITE" id="PS50404">
    <property type="entry name" value="GST_NTER"/>
    <property type="match status" value="1"/>
</dbReference>
<evidence type="ECO:0000259" key="2">
    <source>
        <dbReference type="PROSITE" id="PS50404"/>
    </source>
</evidence>
<dbReference type="SFLD" id="SFLDG00358">
    <property type="entry name" value="Main_(cytGST)"/>
    <property type="match status" value="1"/>
</dbReference>
<reference evidence="4 5" key="1">
    <citation type="submission" date="2021-05" db="EMBL/GenBank/DDBJ databases">
        <title>Culturable bacteria isolated from Daya Bay.</title>
        <authorList>
            <person name="Zheng W."/>
            <person name="Yu S."/>
            <person name="Huang Y."/>
        </authorList>
    </citation>
    <scope>NUCLEOTIDE SEQUENCE [LARGE SCALE GENOMIC DNA]</scope>
    <source>
        <strain evidence="4 5">DP4N28-5</strain>
    </source>
</reference>
<dbReference type="RefSeq" id="WP_218391044.1">
    <property type="nucleotide sequence ID" value="NZ_JAHUZE010000001.1"/>
</dbReference>
<dbReference type="CDD" id="cd03178">
    <property type="entry name" value="GST_C_Ure2p_like"/>
    <property type="match status" value="1"/>
</dbReference>
<dbReference type="CDD" id="cd03048">
    <property type="entry name" value="GST_N_Ure2p_like"/>
    <property type="match status" value="1"/>
</dbReference>
<feature type="domain" description="GST N-terminal" evidence="2">
    <location>
        <begin position="16"/>
        <end position="103"/>
    </location>
</feature>
<evidence type="ECO:0000256" key="1">
    <source>
        <dbReference type="RuleBase" id="RU003494"/>
    </source>
</evidence>
<dbReference type="Pfam" id="PF02798">
    <property type="entry name" value="GST_N"/>
    <property type="match status" value="1"/>
</dbReference>
<gene>
    <name evidence="4" type="ORF">KJP28_04635</name>
</gene>
<accession>A0ABS6SYZ5</accession>
<organism evidence="4 5">
    <name type="scientific">Maritimibacter dapengensis</name>
    <dbReference type="NCBI Taxonomy" id="2836868"/>
    <lineage>
        <taxon>Bacteria</taxon>
        <taxon>Pseudomonadati</taxon>
        <taxon>Pseudomonadota</taxon>
        <taxon>Alphaproteobacteria</taxon>
        <taxon>Rhodobacterales</taxon>
        <taxon>Roseobacteraceae</taxon>
        <taxon>Maritimibacter</taxon>
    </lineage>
</organism>
<dbReference type="PANTHER" id="PTHR44051:SF19">
    <property type="entry name" value="DISULFIDE-BOND OXIDOREDUCTASE YFCG"/>
    <property type="match status" value="1"/>
</dbReference>
<keyword evidence="5" id="KW-1185">Reference proteome</keyword>
<proteinExistence type="inferred from homology"/>
<dbReference type="InterPro" id="IPR004045">
    <property type="entry name" value="Glutathione_S-Trfase_N"/>
</dbReference>
<evidence type="ECO:0000313" key="5">
    <source>
        <dbReference type="Proteomes" id="UP000756530"/>
    </source>
</evidence>
<dbReference type="InterPro" id="IPR040079">
    <property type="entry name" value="Glutathione_S-Trfase"/>
</dbReference>
<dbReference type="PROSITE" id="PS50405">
    <property type="entry name" value="GST_CTER"/>
    <property type="match status" value="1"/>
</dbReference>
<dbReference type="InterPro" id="IPR010987">
    <property type="entry name" value="Glutathione-S-Trfase_C-like"/>
</dbReference>
<comment type="similarity">
    <text evidence="1">Belongs to the GST superfamily.</text>
</comment>
<evidence type="ECO:0000259" key="3">
    <source>
        <dbReference type="PROSITE" id="PS50405"/>
    </source>
</evidence>